<dbReference type="EMBL" id="ML995844">
    <property type="protein sequence ID" value="KAF2768478.1"/>
    <property type="molecule type" value="Genomic_DNA"/>
</dbReference>
<dbReference type="InterPro" id="IPR029004">
    <property type="entry name" value="Ribosomal_eL28/Mak16"/>
</dbReference>
<dbReference type="Gene3D" id="3.30.390.110">
    <property type="match status" value="1"/>
</dbReference>
<keyword evidence="2 6" id="KW-0689">Ribosomal protein</keyword>
<dbReference type="AlphaFoldDB" id="A0A6G1L7S4"/>
<evidence type="ECO:0000256" key="3">
    <source>
        <dbReference type="ARBA" id="ARBA00023274"/>
    </source>
</evidence>
<evidence type="ECO:0000313" key="7">
    <source>
        <dbReference type="Proteomes" id="UP000799436"/>
    </source>
</evidence>
<evidence type="ECO:0000259" key="5">
    <source>
        <dbReference type="Pfam" id="PF01778"/>
    </source>
</evidence>
<feature type="compositionally biased region" description="Basic residues" evidence="4">
    <location>
        <begin position="134"/>
        <end position="148"/>
    </location>
</feature>
<keyword evidence="3" id="KW-0687">Ribonucleoprotein</keyword>
<evidence type="ECO:0000313" key="6">
    <source>
        <dbReference type="EMBL" id="KAF2768478.1"/>
    </source>
</evidence>
<keyword evidence="7" id="KW-1185">Reference proteome</keyword>
<dbReference type="InterPro" id="IPR002672">
    <property type="entry name" value="Ribosomal_eL28"/>
</dbReference>
<dbReference type="OrthoDB" id="338850at2759"/>
<dbReference type="Proteomes" id="UP000799436">
    <property type="component" value="Unassembled WGS sequence"/>
</dbReference>
<reference evidence="6" key="1">
    <citation type="journal article" date="2020" name="Stud. Mycol.">
        <title>101 Dothideomycetes genomes: a test case for predicting lifestyles and emergence of pathogens.</title>
        <authorList>
            <person name="Haridas S."/>
            <person name="Albert R."/>
            <person name="Binder M."/>
            <person name="Bloem J."/>
            <person name="Labutti K."/>
            <person name="Salamov A."/>
            <person name="Andreopoulos B."/>
            <person name="Baker S."/>
            <person name="Barry K."/>
            <person name="Bills G."/>
            <person name="Bluhm B."/>
            <person name="Cannon C."/>
            <person name="Castanera R."/>
            <person name="Culley D."/>
            <person name="Daum C."/>
            <person name="Ezra D."/>
            <person name="Gonzalez J."/>
            <person name="Henrissat B."/>
            <person name="Kuo A."/>
            <person name="Liang C."/>
            <person name="Lipzen A."/>
            <person name="Lutzoni F."/>
            <person name="Magnuson J."/>
            <person name="Mondo S."/>
            <person name="Nolan M."/>
            <person name="Ohm R."/>
            <person name="Pangilinan J."/>
            <person name="Park H.-J."/>
            <person name="Ramirez L."/>
            <person name="Alfaro M."/>
            <person name="Sun H."/>
            <person name="Tritt A."/>
            <person name="Yoshinaga Y."/>
            <person name="Zwiers L.-H."/>
            <person name="Turgeon B."/>
            <person name="Goodwin S."/>
            <person name="Spatafora J."/>
            <person name="Crous P."/>
            <person name="Grigoriev I."/>
        </authorList>
    </citation>
    <scope>NUCLEOTIDE SEQUENCE</scope>
    <source>
        <strain evidence="6">CBS 116005</strain>
    </source>
</reference>
<name>A0A6G1L7S4_9PEZI</name>
<dbReference type="GO" id="GO:0005840">
    <property type="term" value="C:ribosome"/>
    <property type="evidence" value="ECO:0007669"/>
    <property type="project" value="UniProtKB-KW"/>
</dbReference>
<dbReference type="Pfam" id="PF01778">
    <property type="entry name" value="Ribosomal_L28e"/>
    <property type="match status" value="1"/>
</dbReference>
<dbReference type="FunFam" id="3.30.390.110:FF:000002">
    <property type="entry name" value="60S ribosomal protein L28"/>
    <property type="match status" value="1"/>
</dbReference>
<dbReference type="GO" id="GO:0003735">
    <property type="term" value="F:structural constituent of ribosome"/>
    <property type="evidence" value="ECO:0007669"/>
    <property type="project" value="InterPro"/>
</dbReference>
<evidence type="ECO:0000256" key="2">
    <source>
        <dbReference type="ARBA" id="ARBA00022980"/>
    </source>
</evidence>
<organism evidence="6 7">
    <name type="scientific">Teratosphaeria nubilosa</name>
    <dbReference type="NCBI Taxonomy" id="161662"/>
    <lineage>
        <taxon>Eukaryota</taxon>
        <taxon>Fungi</taxon>
        <taxon>Dikarya</taxon>
        <taxon>Ascomycota</taxon>
        <taxon>Pezizomycotina</taxon>
        <taxon>Dothideomycetes</taxon>
        <taxon>Dothideomycetidae</taxon>
        <taxon>Mycosphaerellales</taxon>
        <taxon>Teratosphaeriaceae</taxon>
        <taxon>Teratosphaeria</taxon>
    </lineage>
</organism>
<sequence>MATSYENISSDLIWELTRKNNSFLVKRSQAGGVQFSRDPLNLLNKHSRKYEGYVNDKAIGIRADDNTAELKTKLPKQQNHPAKLYQTSSYSASTPSRKLYRSIVNSTAKKGYRSDLRAEAVARASAVKASQREKKVRAAPKPRGKKALAKAQKAVEGSA</sequence>
<comment type="similarity">
    <text evidence="1">Belongs to the eukaryotic ribosomal protein eL28 family.</text>
</comment>
<evidence type="ECO:0000256" key="4">
    <source>
        <dbReference type="SAM" id="MobiDB-lite"/>
    </source>
</evidence>
<protein>
    <submittedName>
        <fullName evidence="6">Ribosomal protein L28e</fullName>
    </submittedName>
</protein>
<accession>A0A6G1L7S4</accession>
<dbReference type="PANTHER" id="PTHR10544">
    <property type="entry name" value="60S RIBOSOMAL PROTEIN L28"/>
    <property type="match status" value="1"/>
</dbReference>
<dbReference type="GO" id="GO:0006412">
    <property type="term" value="P:translation"/>
    <property type="evidence" value="ECO:0007669"/>
    <property type="project" value="InterPro"/>
</dbReference>
<feature type="region of interest" description="Disordered" evidence="4">
    <location>
        <begin position="125"/>
        <end position="159"/>
    </location>
</feature>
<feature type="domain" description="Ribosomal eL28/Mak16" evidence="5">
    <location>
        <begin position="12"/>
        <end position="129"/>
    </location>
</feature>
<dbReference type="GO" id="GO:1990904">
    <property type="term" value="C:ribonucleoprotein complex"/>
    <property type="evidence" value="ECO:0007669"/>
    <property type="project" value="UniProtKB-KW"/>
</dbReference>
<gene>
    <name evidence="6" type="ORF">EJ03DRAFT_352198</name>
</gene>
<evidence type="ECO:0000256" key="1">
    <source>
        <dbReference type="ARBA" id="ARBA00007926"/>
    </source>
</evidence>
<proteinExistence type="inferred from homology"/>